<protein>
    <submittedName>
        <fullName evidence="2">DNA-binding protein</fullName>
    </submittedName>
</protein>
<dbReference type="EMBL" id="DTGT01000183">
    <property type="protein sequence ID" value="HGH60816.1"/>
    <property type="molecule type" value="Genomic_DNA"/>
</dbReference>
<accession>A0A7C4EWB0</accession>
<dbReference type="GO" id="GO:0003677">
    <property type="term" value="F:DNA binding"/>
    <property type="evidence" value="ECO:0007669"/>
    <property type="project" value="UniProtKB-KW"/>
</dbReference>
<dbReference type="InterPro" id="IPR025707">
    <property type="entry name" value="DNA_bp_PD1"/>
</dbReference>
<dbReference type="Pfam" id="PF03479">
    <property type="entry name" value="PCC"/>
    <property type="match status" value="1"/>
</dbReference>
<comment type="caution">
    <text evidence="2">The sequence shown here is derived from an EMBL/GenBank/DDBJ whole genome shotgun (WGS) entry which is preliminary data.</text>
</comment>
<dbReference type="SUPFAM" id="SSF117856">
    <property type="entry name" value="AF0104/ALDC/Ptd012-like"/>
    <property type="match status" value="1"/>
</dbReference>
<gene>
    <name evidence="2" type="ORF">ENV54_05900</name>
</gene>
<dbReference type="PANTHER" id="PTHR34988:SF1">
    <property type="entry name" value="DNA-BINDING PROTEIN"/>
    <property type="match status" value="1"/>
</dbReference>
<dbReference type="AlphaFoldDB" id="A0A7C4EWB0"/>
<organism evidence="2">
    <name type="scientific">Desulfomonile tiedjei</name>
    <dbReference type="NCBI Taxonomy" id="2358"/>
    <lineage>
        <taxon>Bacteria</taxon>
        <taxon>Pseudomonadati</taxon>
        <taxon>Thermodesulfobacteriota</taxon>
        <taxon>Desulfomonilia</taxon>
        <taxon>Desulfomonilales</taxon>
        <taxon>Desulfomonilaceae</taxon>
        <taxon>Desulfomonile</taxon>
    </lineage>
</organism>
<name>A0A7C4EWB0_9BACT</name>
<dbReference type="PIRSF" id="PIRSF016702">
    <property type="entry name" value="DNA_bp_PD1"/>
    <property type="match status" value="1"/>
</dbReference>
<keyword evidence="2" id="KW-0238">DNA-binding</keyword>
<reference evidence="2" key="1">
    <citation type="journal article" date="2020" name="mSystems">
        <title>Genome- and Community-Level Interaction Insights into Carbon Utilization and Element Cycling Functions of Hydrothermarchaeota in Hydrothermal Sediment.</title>
        <authorList>
            <person name="Zhou Z."/>
            <person name="Liu Y."/>
            <person name="Xu W."/>
            <person name="Pan J."/>
            <person name="Luo Z.H."/>
            <person name="Li M."/>
        </authorList>
    </citation>
    <scope>NUCLEOTIDE SEQUENCE [LARGE SCALE GENOMIC DNA]</scope>
    <source>
        <strain evidence="2">SpSt-769</strain>
    </source>
</reference>
<sequence>MNEGLICRLPAGQDLLNALTSEFKNRHIEKASFSVIGAVTCATIGFYDLVKRQYDVKAFKGHYEIVQCSGNVSLKDGEIFVHAHIVLAGADYQCFGGHLMSETRIFAAELSALPLPGRAPARQFDEQTGLYLWPMEQDA</sequence>
<feature type="domain" description="PPC" evidence="1">
    <location>
        <begin position="1"/>
        <end position="136"/>
    </location>
</feature>
<dbReference type="InterPro" id="IPR005175">
    <property type="entry name" value="PPC_dom"/>
</dbReference>
<dbReference type="PROSITE" id="PS51742">
    <property type="entry name" value="PPC"/>
    <property type="match status" value="1"/>
</dbReference>
<evidence type="ECO:0000313" key="2">
    <source>
        <dbReference type="EMBL" id="HGH60816.1"/>
    </source>
</evidence>
<dbReference type="PANTHER" id="PTHR34988">
    <property type="entry name" value="PROTEIN, PUTATIVE-RELATED"/>
    <property type="match status" value="1"/>
</dbReference>
<evidence type="ECO:0000259" key="1">
    <source>
        <dbReference type="PROSITE" id="PS51742"/>
    </source>
</evidence>
<proteinExistence type="predicted"/>
<dbReference type="CDD" id="cd11378">
    <property type="entry name" value="DUF296"/>
    <property type="match status" value="1"/>
</dbReference>
<dbReference type="Gene3D" id="3.30.1330.80">
    <property type="entry name" value="Hypothetical protein, similar to alpha- acetolactate decarboxylase, domain 2"/>
    <property type="match status" value="1"/>
</dbReference>